<reference evidence="8" key="1">
    <citation type="submission" date="2020-03" db="EMBL/GenBank/DDBJ databases">
        <title>Spirochaetal bacteria isolated from arthropods constitute a novel genus Entomospira genus novum within the order Spirochaetales.</title>
        <authorList>
            <person name="Grana-Miraglia L."/>
            <person name="Sikutova S."/>
            <person name="Fingerle V."/>
            <person name="Sing A."/>
            <person name="Castillo-Ramirez S."/>
            <person name="Margos G."/>
            <person name="Rudolf I."/>
        </authorList>
    </citation>
    <scope>NUCLEOTIDE SEQUENCE</scope>
    <source>
        <strain evidence="8">BR149</strain>
    </source>
</reference>
<comment type="function">
    <text evidence="7">Single strand-specific metallo-endoribonuclease involved in late-stage 70S ribosome quality control and in maturation of the 3' terminus of the 16S rRNA.</text>
</comment>
<keyword evidence="9" id="KW-1185">Reference proteome</keyword>
<dbReference type="PANTHER" id="PTHR46986">
    <property type="entry name" value="ENDORIBONUCLEASE YBEY, CHLOROPLASTIC"/>
    <property type="match status" value="1"/>
</dbReference>
<accession>A0A968GHC7</accession>
<evidence type="ECO:0000313" key="9">
    <source>
        <dbReference type="Proteomes" id="UP000778951"/>
    </source>
</evidence>
<feature type="binding site" evidence="7">
    <location>
        <position position="122"/>
    </location>
    <ligand>
        <name>Zn(2+)</name>
        <dbReference type="ChEBI" id="CHEBI:29105"/>
        <note>catalytic</note>
    </ligand>
</feature>
<proteinExistence type="inferred from homology"/>
<feature type="binding site" evidence="7">
    <location>
        <position position="128"/>
    </location>
    <ligand>
        <name>Zn(2+)</name>
        <dbReference type="ChEBI" id="CHEBI:29105"/>
        <note>catalytic</note>
    </ligand>
</feature>
<dbReference type="PANTHER" id="PTHR46986:SF1">
    <property type="entry name" value="ENDORIBONUCLEASE YBEY, CHLOROPLASTIC"/>
    <property type="match status" value="1"/>
</dbReference>
<evidence type="ECO:0000256" key="5">
    <source>
        <dbReference type="ARBA" id="ARBA00022801"/>
    </source>
</evidence>
<dbReference type="GO" id="GO:0006364">
    <property type="term" value="P:rRNA processing"/>
    <property type="evidence" value="ECO:0007669"/>
    <property type="project" value="UniProtKB-UniRule"/>
</dbReference>
<comment type="cofactor">
    <cofactor evidence="7">
        <name>Zn(2+)</name>
        <dbReference type="ChEBI" id="CHEBI:29105"/>
    </cofactor>
    <text evidence="7">Binds 1 zinc ion.</text>
</comment>
<keyword evidence="4 7" id="KW-0255">Endonuclease</keyword>
<dbReference type="AlphaFoldDB" id="A0A968GHC7"/>
<dbReference type="GO" id="GO:0005737">
    <property type="term" value="C:cytoplasm"/>
    <property type="evidence" value="ECO:0007669"/>
    <property type="project" value="UniProtKB-SubCell"/>
</dbReference>
<evidence type="ECO:0000256" key="1">
    <source>
        <dbReference type="ARBA" id="ARBA00010875"/>
    </source>
</evidence>
<keyword evidence="6 7" id="KW-0862">Zinc</keyword>
<dbReference type="InterPro" id="IPR023091">
    <property type="entry name" value="MetalPrtase_cat_dom_sf_prd"/>
</dbReference>
<keyword evidence="7" id="KW-0690">Ribosome biogenesis</keyword>
<name>A0A968GHC7_9SPIO</name>
<comment type="subcellular location">
    <subcellularLocation>
        <location evidence="7">Cytoplasm</location>
    </subcellularLocation>
</comment>
<evidence type="ECO:0000256" key="3">
    <source>
        <dbReference type="ARBA" id="ARBA00022723"/>
    </source>
</evidence>
<dbReference type="GO" id="GO:0004222">
    <property type="term" value="F:metalloendopeptidase activity"/>
    <property type="evidence" value="ECO:0007669"/>
    <property type="project" value="InterPro"/>
</dbReference>
<dbReference type="EMBL" id="JAATLM010000001">
    <property type="protein sequence ID" value="NIZ69047.1"/>
    <property type="molecule type" value="Genomic_DNA"/>
</dbReference>
<keyword evidence="3 7" id="KW-0479">Metal-binding</keyword>
<dbReference type="InterPro" id="IPR002036">
    <property type="entry name" value="YbeY"/>
</dbReference>
<comment type="caution">
    <text evidence="8">The sequence shown here is derived from an EMBL/GenBank/DDBJ whole genome shotgun (WGS) entry which is preliminary data.</text>
</comment>
<organism evidence="8 9">
    <name type="scientific">Entomospira culicis</name>
    <dbReference type="NCBI Taxonomy" id="2719989"/>
    <lineage>
        <taxon>Bacteria</taxon>
        <taxon>Pseudomonadati</taxon>
        <taxon>Spirochaetota</taxon>
        <taxon>Spirochaetia</taxon>
        <taxon>Spirochaetales</taxon>
        <taxon>Spirochaetaceae</taxon>
        <taxon>Entomospira</taxon>
    </lineage>
</organism>
<dbReference type="GO" id="GO:0008270">
    <property type="term" value="F:zinc ion binding"/>
    <property type="evidence" value="ECO:0007669"/>
    <property type="project" value="UniProtKB-UniRule"/>
</dbReference>
<keyword evidence="7" id="KW-0698">rRNA processing</keyword>
<dbReference type="Gene3D" id="3.40.390.30">
    <property type="entry name" value="Metalloproteases ('zincins'), catalytic domain"/>
    <property type="match status" value="1"/>
</dbReference>
<dbReference type="SUPFAM" id="SSF55486">
    <property type="entry name" value="Metalloproteases ('zincins'), catalytic domain"/>
    <property type="match status" value="1"/>
</dbReference>
<evidence type="ECO:0000256" key="4">
    <source>
        <dbReference type="ARBA" id="ARBA00022759"/>
    </source>
</evidence>
<comment type="similarity">
    <text evidence="1 7">Belongs to the endoribonuclease YbeY family.</text>
</comment>
<gene>
    <name evidence="7 8" type="primary">ybeY</name>
    <name evidence="8" type="ORF">HCT48_02315</name>
</gene>
<dbReference type="RefSeq" id="WP_167695150.1">
    <property type="nucleotide sequence ID" value="NZ_CP118181.1"/>
</dbReference>
<keyword evidence="2 7" id="KW-0540">Nuclease</keyword>
<dbReference type="HAMAP" id="MF_00009">
    <property type="entry name" value="Endoribonucl_YbeY"/>
    <property type="match status" value="1"/>
</dbReference>
<dbReference type="GO" id="GO:0004521">
    <property type="term" value="F:RNA endonuclease activity"/>
    <property type="evidence" value="ECO:0007669"/>
    <property type="project" value="UniProtKB-UniRule"/>
</dbReference>
<evidence type="ECO:0000256" key="6">
    <source>
        <dbReference type="ARBA" id="ARBA00022833"/>
    </source>
</evidence>
<evidence type="ECO:0000256" key="7">
    <source>
        <dbReference type="HAMAP-Rule" id="MF_00009"/>
    </source>
</evidence>
<dbReference type="EC" id="3.1.-.-" evidence="7"/>
<keyword evidence="7" id="KW-0963">Cytoplasm</keyword>
<sequence length="154" mass="17517">MIDIFYEEPLPPSIQPSALEAFVQAVVTHLNIKEIFSLSFIDAQAMQELNRTYRGKDYPTDVLTFTLEEEPDDPFLQLSQDDEPKSLGDILICLATVAQNAQEFNVSLHEETKRVIIHGILHLLGKNHATNEANEPMLIEQELIMKELKELSLQ</sequence>
<dbReference type="Proteomes" id="UP000778951">
    <property type="component" value="Unassembled WGS sequence"/>
</dbReference>
<dbReference type="NCBIfam" id="TIGR00043">
    <property type="entry name" value="rRNA maturation RNase YbeY"/>
    <property type="match status" value="1"/>
</dbReference>
<evidence type="ECO:0000313" key="8">
    <source>
        <dbReference type="EMBL" id="NIZ69047.1"/>
    </source>
</evidence>
<protein>
    <recommendedName>
        <fullName evidence="7">Endoribonuclease YbeY</fullName>
        <ecNumber evidence="7">3.1.-.-</ecNumber>
    </recommendedName>
</protein>
<dbReference type="Pfam" id="PF02130">
    <property type="entry name" value="YbeY"/>
    <property type="match status" value="1"/>
</dbReference>
<feature type="binding site" evidence="7">
    <location>
        <position position="118"/>
    </location>
    <ligand>
        <name>Zn(2+)</name>
        <dbReference type="ChEBI" id="CHEBI:29105"/>
        <note>catalytic</note>
    </ligand>
</feature>
<evidence type="ECO:0000256" key="2">
    <source>
        <dbReference type="ARBA" id="ARBA00022722"/>
    </source>
</evidence>
<keyword evidence="5 7" id="KW-0378">Hydrolase</keyword>